<reference evidence="2 3" key="2">
    <citation type="submission" date="2019-01" db="EMBL/GenBank/DDBJ databases">
        <title>The decoding of complex shrimp genome reveals the adaptation for benthos swimmer, frequently molting mechanism and breeding impact on genome.</title>
        <authorList>
            <person name="Sun Y."/>
            <person name="Gao Y."/>
            <person name="Yu Y."/>
        </authorList>
    </citation>
    <scope>NUCLEOTIDE SEQUENCE [LARGE SCALE GENOMIC DNA]</scope>
    <source>
        <tissue evidence="2">Muscle</tissue>
    </source>
</reference>
<dbReference type="OrthoDB" id="6356695at2759"/>
<evidence type="ECO:0000256" key="1">
    <source>
        <dbReference type="SAM" id="MobiDB-lite"/>
    </source>
</evidence>
<sequence>MTAMTTYVKPFHSPLVGHKKSFHSMGPCGADKEALAGLQQRIEYLERQVPSLYPTATFGSPAHSVPAVPESPRNEPPVTEDDPASPSRGSEHGDEHTGEHDPSHEHVDEHKPSVEAVSEHSIPADHVIVLEPSGGHEGEEDPQPPVVEEGPEDSALPRPVCPVGYTICQTAQRCPQPVCCK</sequence>
<gene>
    <name evidence="2" type="ORF">C7M84_006739</name>
</gene>
<comment type="caution">
    <text evidence="2">The sequence shown here is derived from an EMBL/GenBank/DDBJ whole genome shotgun (WGS) entry which is preliminary data.</text>
</comment>
<name>A0A3R7M891_PENVA</name>
<keyword evidence="3" id="KW-1185">Reference proteome</keyword>
<proteinExistence type="predicted"/>
<protein>
    <submittedName>
        <fullName evidence="2">Uncharacterized protein</fullName>
    </submittedName>
</protein>
<dbReference type="AlphaFoldDB" id="A0A3R7M891"/>
<feature type="region of interest" description="Disordered" evidence="1">
    <location>
        <begin position="55"/>
        <end position="158"/>
    </location>
</feature>
<reference evidence="2 3" key="1">
    <citation type="submission" date="2018-04" db="EMBL/GenBank/DDBJ databases">
        <authorList>
            <person name="Zhang X."/>
            <person name="Yuan J."/>
            <person name="Li F."/>
            <person name="Xiang J."/>
        </authorList>
    </citation>
    <scope>NUCLEOTIDE SEQUENCE [LARGE SCALE GENOMIC DNA]</scope>
    <source>
        <tissue evidence="2">Muscle</tissue>
    </source>
</reference>
<dbReference type="EMBL" id="QCYY01001850">
    <property type="protein sequence ID" value="ROT74756.1"/>
    <property type="molecule type" value="Genomic_DNA"/>
</dbReference>
<feature type="compositionally biased region" description="Basic and acidic residues" evidence="1">
    <location>
        <begin position="89"/>
        <end position="113"/>
    </location>
</feature>
<accession>A0A3R7M891</accession>
<evidence type="ECO:0000313" key="2">
    <source>
        <dbReference type="EMBL" id="ROT74756.1"/>
    </source>
</evidence>
<evidence type="ECO:0000313" key="3">
    <source>
        <dbReference type="Proteomes" id="UP000283509"/>
    </source>
</evidence>
<organism evidence="2 3">
    <name type="scientific">Penaeus vannamei</name>
    <name type="common">Whiteleg shrimp</name>
    <name type="synonym">Litopenaeus vannamei</name>
    <dbReference type="NCBI Taxonomy" id="6689"/>
    <lineage>
        <taxon>Eukaryota</taxon>
        <taxon>Metazoa</taxon>
        <taxon>Ecdysozoa</taxon>
        <taxon>Arthropoda</taxon>
        <taxon>Crustacea</taxon>
        <taxon>Multicrustacea</taxon>
        <taxon>Malacostraca</taxon>
        <taxon>Eumalacostraca</taxon>
        <taxon>Eucarida</taxon>
        <taxon>Decapoda</taxon>
        <taxon>Dendrobranchiata</taxon>
        <taxon>Penaeoidea</taxon>
        <taxon>Penaeidae</taxon>
        <taxon>Penaeus</taxon>
    </lineage>
</organism>
<dbReference type="Proteomes" id="UP000283509">
    <property type="component" value="Unassembled WGS sequence"/>
</dbReference>